<dbReference type="NCBIfam" id="TIGR01975">
    <property type="entry name" value="isoAsp_dipep"/>
    <property type="match status" value="1"/>
</dbReference>
<feature type="domain" description="Amidohydrolase-related" evidence="2">
    <location>
        <begin position="61"/>
        <end position="376"/>
    </location>
</feature>
<protein>
    <submittedName>
        <fullName evidence="3">Isoaspartyl dipeptidase</fullName>
    </submittedName>
</protein>
<accession>A0A0G2ZDZ3</accession>
<dbReference type="Pfam" id="PF01979">
    <property type="entry name" value="Amidohydro_1"/>
    <property type="match status" value="1"/>
</dbReference>
<dbReference type="KEGG" id="kpf:IX53_08085"/>
<dbReference type="PANTHER" id="PTHR11647:SF1">
    <property type="entry name" value="COLLAPSIN RESPONSE MEDIATOR PROTEIN"/>
    <property type="match status" value="1"/>
</dbReference>
<name>A0A0G2ZDZ3_9BACT</name>
<evidence type="ECO:0000313" key="3">
    <source>
        <dbReference type="EMBL" id="AKI97779.1"/>
    </source>
</evidence>
<evidence type="ECO:0000256" key="1">
    <source>
        <dbReference type="ARBA" id="ARBA00001947"/>
    </source>
</evidence>
<organism evidence="3 4">
    <name type="scientific">Kosmotoga pacifica</name>
    <dbReference type="NCBI Taxonomy" id="1330330"/>
    <lineage>
        <taxon>Bacteria</taxon>
        <taxon>Thermotogati</taxon>
        <taxon>Thermotogota</taxon>
        <taxon>Thermotogae</taxon>
        <taxon>Kosmotogales</taxon>
        <taxon>Kosmotogaceae</taxon>
        <taxon>Kosmotoga</taxon>
    </lineage>
</organism>
<dbReference type="InterPro" id="IPR011059">
    <property type="entry name" value="Metal-dep_hydrolase_composite"/>
</dbReference>
<dbReference type="GO" id="GO:0016810">
    <property type="term" value="F:hydrolase activity, acting on carbon-nitrogen (but not peptide) bonds"/>
    <property type="evidence" value="ECO:0007669"/>
    <property type="project" value="InterPro"/>
</dbReference>
<dbReference type="Gene3D" id="2.30.40.10">
    <property type="entry name" value="Urease, subunit C, domain 1"/>
    <property type="match status" value="1"/>
</dbReference>
<dbReference type="PATRIC" id="fig|1330330.3.peg.1638"/>
<dbReference type="AlphaFoldDB" id="A0A0G2ZDZ3"/>
<dbReference type="EMBL" id="CP011232">
    <property type="protein sequence ID" value="AKI97779.1"/>
    <property type="molecule type" value="Genomic_DNA"/>
</dbReference>
<sequence length="383" mass="41294">MLTRRVVDVLLLKNLVIYSPSNIGINDLLICGSSIEGISKNITLEGIEHEILHFDPKKHFAVPGFIDGHVHLIGGGGEGGFNTRTREGIPEEFLRCGTTAMVGLLGTDGITRDHVSLLAKARAFQKKGIGVWVLSGSYRYPVKTITGDHMKDIVLIPEVIGVGELAVSDHRGSAISGKELQRLAMDTRVAGMISGKKAVVICHMGGALEGMKPLFEATEDGSLPVAHLIPTHVSRNERLLEEGIRWVKEKEGFIDLTASEKTPEILENLKAELGNLDDVSVSSDGLGSLPVFDEKGDLIDVRTSPVDGLLKTFKGLLDRGFSIEEALKPVCTTPARALGLDRFGYGKISKGAPASLIVFNAETLEIEHVIAAGKVVELKNERK</sequence>
<reference evidence="3 4" key="1">
    <citation type="submission" date="2015-04" db="EMBL/GenBank/DDBJ databases">
        <title>Complete Genome Sequence of Kosmotoga pacifica SLHLJ1.</title>
        <authorList>
            <person name="Jiang L.J."/>
            <person name="Shao Z.Z."/>
            <person name="Jebbar M."/>
        </authorList>
    </citation>
    <scope>NUCLEOTIDE SEQUENCE [LARGE SCALE GENOMIC DNA]</scope>
    <source>
        <strain evidence="3 4">SLHLJ1</strain>
    </source>
</reference>
<evidence type="ECO:0000259" key="2">
    <source>
        <dbReference type="Pfam" id="PF01979"/>
    </source>
</evidence>
<evidence type="ECO:0000313" key="4">
    <source>
        <dbReference type="Proteomes" id="UP000035159"/>
    </source>
</evidence>
<dbReference type="GO" id="GO:0008798">
    <property type="term" value="F:beta-aspartyl-peptidase activity"/>
    <property type="evidence" value="ECO:0007669"/>
    <property type="project" value="InterPro"/>
</dbReference>
<dbReference type="PANTHER" id="PTHR11647">
    <property type="entry name" value="HYDRANTOINASE/DIHYDROPYRIMIDINASE FAMILY MEMBER"/>
    <property type="match status" value="1"/>
</dbReference>
<keyword evidence="4" id="KW-1185">Reference proteome</keyword>
<dbReference type="InterPro" id="IPR006680">
    <property type="entry name" value="Amidohydro-rel"/>
</dbReference>
<comment type="cofactor">
    <cofactor evidence="1">
        <name>Zn(2+)</name>
        <dbReference type="ChEBI" id="CHEBI:29105"/>
    </cofactor>
</comment>
<proteinExistence type="predicted"/>
<dbReference type="SUPFAM" id="SSF51338">
    <property type="entry name" value="Composite domain of metallo-dependent hydrolases"/>
    <property type="match status" value="1"/>
</dbReference>
<dbReference type="STRING" id="1330330.IX53_08085"/>
<dbReference type="Proteomes" id="UP000035159">
    <property type="component" value="Chromosome"/>
</dbReference>
<dbReference type="OrthoDB" id="9775607at2"/>
<dbReference type="Gene3D" id="3.20.20.140">
    <property type="entry name" value="Metal-dependent hydrolases"/>
    <property type="match status" value="1"/>
</dbReference>
<gene>
    <name evidence="3" type="ORF">IX53_08085</name>
</gene>
<dbReference type="SUPFAM" id="SSF51556">
    <property type="entry name" value="Metallo-dependent hydrolases"/>
    <property type="match status" value="1"/>
</dbReference>
<dbReference type="InterPro" id="IPR010229">
    <property type="entry name" value="Pept_M38_dipep"/>
</dbReference>
<dbReference type="InterPro" id="IPR032466">
    <property type="entry name" value="Metal_Hydrolase"/>
</dbReference>
<dbReference type="InterPro" id="IPR050378">
    <property type="entry name" value="Metallo-dep_Hydrolases_sf"/>
</dbReference>